<keyword evidence="6 9" id="KW-1133">Transmembrane helix</keyword>
<dbReference type="PANTHER" id="PTHR11795">
    <property type="entry name" value="BRANCHED-CHAIN AMINO ACID TRANSPORT SYSTEM PERMEASE PROTEIN LIVH"/>
    <property type="match status" value="1"/>
</dbReference>
<evidence type="ECO:0000256" key="9">
    <source>
        <dbReference type="SAM" id="Phobius"/>
    </source>
</evidence>
<dbReference type="EMBL" id="FRXO01000007">
    <property type="protein sequence ID" value="SHO66708.1"/>
    <property type="molecule type" value="Genomic_DNA"/>
</dbReference>
<gene>
    <name evidence="10" type="ORF">SAMN02745172_03367</name>
</gene>
<feature type="transmembrane region" description="Helical" evidence="9">
    <location>
        <begin position="64"/>
        <end position="87"/>
    </location>
</feature>
<feature type="transmembrane region" description="Helical" evidence="9">
    <location>
        <begin position="197"/>
        <end position="220"/>
    </location>
</feature>
<dbReference type="STRING" id="1123029.SAMN02745172_03367"/>
<dbReference type="Proteomes" id="UP000186406">
    <property type="component" value="Unassembled WGS sequence"/>
</dbReference>
<sequence>MIELAASINWRLFLTVTLNGLTLAALYFIVASGFSLIFGLMRVVNMAHGSLYLLGGYVGYEVSVASGSWVLALIAGAGVAALTGALLQKGIFGWMQGQDLRQTLAAIGVSIVLADLMLAHWGGTAYQLDLPAIFRSFVPLPVVNRYPMPRLMLIGLAVVIGIGLWAMLTRTRLGLLIRAGVDDRRMLDALGVDVPRVFLGVFAIGAGLAGLAGVIGGSVLSISPGEDARYLLSSLIVVIVGGMGSLSGAAIGALLVALAETYGLAYTPTYGVVYTFVIMVAVLAVRPQGLMGRPT</sequence>
<comment type="subcellular location">
    <subcellularLocation>
        <location evidence="1">Cell membrane</location>
        <topology evidence="1">Multi-pass membrane protein</topology>
    </subcellularLocation>
</comment>
<keyword evidence="4 9" id="KW-0812">Transmembrane</keyword>
<dbReference type="GO" id="GO:0005886">
    <property type="term" value="C:plasma membrane"/>
    <property type="evidence" value="ECO:0007669"/>
    <property type="project" value="UniProtKB-SubCell"/>
</dbReference>
<evidence type="ECO:0000256" key="4">
    <source>
        <dbReference type="ARBA" id="ARBA00022692"/>
    </source>
</evidence>
<proteinExistence type="inferred from homology"/>
<evidence type="ECO:0000256" key="7">
    <source>
        <dbReference type="ARBA" id="ARBA00023136"/>
    </source>
</evidence>
<accession>A0A1M7ZP94</accession>
<keyword evidence="5" id="KW-0029">Amino-acid transport</keyword>
<keyword evidence="7 9" id="KW-0472">Membrane</keyword>
<keyword evidence="3" id="KW-1003">Cell membrane</keyword>
<organism evidence="10 11">
    <name type="scientific">Pseudoxanthobacter soli DSM 19599</name>
    <dbReference type="NCBI Taxonomy" id="1123029"/>
    <lineage>
        <taxon>Bacteria</taxon>
        <taxon>Pseudomonadati</taxon>
        <taxon>Pseudomonadota</taxon>
        <taxon>Alphaproteobacteria</taxon>
        <taxon>Hyphomicrobiales</taxon>
        <taxon>Segnochrobactraceae</taxon>
        <taxon>Pseudoxanthobacter</taxon>
    </lineage>
</organism>
<evidence type="ECO:0000256" key="5">
    <source>
        <dbReference type="ARBA" id="ARBA00022970"/>
    </source>
</evidence>
<evidence type="ECO:0000313" key="10">
    <source>
        <dbReference type="EMBL" id="SHO66708.1"/>
    </source>
</evidence>
<dbReference type="InterPro" id="IPR001851">
    <property type="entry name" value="ABC_transp_permease"/>
</dbReference>
<feature type="transmembrane region" description="Helical" evidence="9">
    <location>
        <begin position="265"/>
        <end position="285"/>
    </location>
</feature>
<evidence type="ECO:0000256" key="8">
    <source>
        <dbReference type="ARBA" id="ARBA00037998"/>
    </source>
</evidence>
<evidence type="ECO:0000256" key="6">
    <source>
        <dbReference type="ARBA" id="ARBA00022989"/>
    </source>
</evidence>
<evidence type="ECO:0000313" key="11">
    <source>
        <dbReference type="Proteomes" id="UP000186406"/>
    </source>
</evidence>
<evidence type="ECO:0000256" key="2">
    <source>
        <dbReference type="ARBA" id="ARBA00022448"/>
    </source>
</evidence>
<feature type="transmembrane region" description="Helical" evidence="9">
    <location>
        <begin position="12"/>
        <end position="44"/>
    </location>
</feature>
<feature type="transmembrane region" description="Helical" evidence="9">
    <location>
        <begin position="99"/>
        <end position="119"/>
    </location>
</feature>
<dbReference type="AlphaFoldDB" id="A0A1M7ZP94"/>
<dbReference type="GO" id="GO:0006865">
    <property type="term" value="P:amino acid transport"/>
    <property type="evidence" value="ECO:0007669"/>
    <property type="project" value="UniProtKB-KW"/>
</dbReference>
<protein>
    <submittedName>
        <fullName evidence="10">Amino acid/amide ABC transporter membrane protein 1, HAAT family (TC 3.A.1.4.-)</fullName>
    </submittedName>
</protein>
<dbReference type="OrthoDB" id="9807115at2"/>
<dbReference type="CDD" id="cd06582">
    <property type="entry name" value="TM_PBP1_LivH_like"/>
    <property type="match status" value="1"/>
</dbReference>
<evidence type="ECO:0000256" key="3">
    <source>
        <dbReference type="ARBA" id="ARBA00022475"/>
    </source>
</evidence>
<feature type="transmembrane region" description="Helical" evidence="9">
    <location>
        <begin position="232"/>
        <end position="259"/>
    </location>
</feature>
<name>A0A1M7ZP94_9HYPH</name>
<comment type="similarity">
    <text evidence="8">Belongs to the binding-protein-dependent transport system permease family. LivHM subfamily.</text>
</comment>
<feature type="transmembrane region" description="Helical" evidence="9">
    <location>
        <begin position="151"/>
        <end position="168"/>
    </location>
</feature>
<evidence type="ECO:0000256" key="1">
    <source>
        <dbReference type="ARBA" id="ARBA00004651"/>
    </source>
</evidence>
<keyword evidence="11" id="KW-1185">Reference proteome</keyword>
<dbReference type="GO" id="GO:0022857">
    <property type="term" value="F:transmembrane transporter activity"/>
    <property type="evidence" value="ECO:0007669"/>
    <property type="project" value="InterPro"/>
</dbReference>
<dbReference type="RefSeq" id="WP_073630828.1">
    <property type="nucleotide sequence ID" value="NZ_FRXO01000007.1"/>
</dbReference>
<reference evidence="10 11" key="1">
    <citation type="submission" date="2016-12" db="EMBL/GenBank/DDBJ databases">
        <authorList>
            <person name="Song W.-J."/>
            <person name="Kurnit D.M."/>
        </authorList>
    </citation>
    <scope>NUCLEOTIDE SEQUENCE [LARGE SCALE GENOMIC DNA]</scope>
    <source>
        <strain evidence="10 11">DSM 19599</strain>
    </source>
</reference>
<dbReference type="InterPro" id="IPR052157">
    <property type="entry name" value="BCAA_transport_permease"/>
</dbReference>
<dbReference type="PANTHER" id="PTHR11795:SF442">
    <property type="entry name" value="ABC TRANSPORTER ATP-BINDING PROTEIN"/>
    <property type="match status" value="1"/>
</dbReference>
<dbReference type="Pfam" id="PF02653">
    <property type="entry name" value="BPD_transp_2"/>
    <property type="match status" value="1"/>
</dbReference>
<keyword evidence="2" id="KW-0813">Transport</keyword>